<dbReference type="InterPro" id="IPR013320">
    <property type="entry name" value="ConA-like_dom_sf"/>
</dbReference>
<keyword evidence="5" id="KW-0391">Immunity</keyword>
<dbReference type="PANTHER" id="PTHR25465:SF5">
    <property type="entry name" value="E3 UBIQUITIN_ISG15 LIGASE TRIM25-RELATED"/>
    <property type="match status" value="1"/>
</dbReference>
<evidence type="ECO:0000256" key="6">
    <source>
        <dbReference type="PROSITE-ProRule" id="PRU00024"/>
    </source>
</evidence>
<dbReference type="Ensembl" id="ENSSFAT00005007967.1">
    <property type="protein sequence ID" value="ENSSFAP00005007577.1"/>
    <property type="gene ID" value="ENSSFAG00005004488.1"/>
</dbReference>
<dbReference type="Pfam" id="PF13765">
    <property type="entry name" value="PRY"/>
    <property type="match status" value="1"/>
</dbReference>
<evidence type="ECO:0000259" key="8">
    <source>
        <dbReference type="PROSITE" id="PS50119"/>
    </source>
</evidence>
<keyword evidence="2" id="KW-0479">Metal-binding</keyword>
<dbReference type="PROSITE" id="PS50119">
    <property type="entry name" value="ZF_BBOX"/>
    <property type="match status" value="1"/>
</dbReference>
<evidence type="ECO:0000313" key="10">
    <source>
        <dbReference type="Ensembl" id="ENSSFAP00005007577.1"/>
    </source>
</evidence>
<dbReference type="InterPro" id="IPR006574">
    <property type="entry name" value="PRY"/>
</dbReference>
<evidence type="ECO:0000256" key="1">
    <source>
        <dbReference type="ARBA" id="ARBA00022588"/>
    </source>
</evidence>
<dbReference type="InterPro" id="IPR001870">
    <property type="entry name" value="B30.2/SPRY"/>
</dbReference>
<dbReference type="CDD" id="cd19769">
    <property type="entry name" value="Bbox2_TRIM16-like"/>
    <property type="match status" value="1"/>
</dbReference>
<dbReference type="Gene3D" id="2.60.120.920">
    <property type="match status" value="1"/>
</dbReference>
<evidence type="ECO:0000256" key="5">
    <source>
        <dbReference type="ARBA" id="ARBA00022859"/>
    </source>
</evidence>
<evidence type="ECO:0008006" key="12">
    <source>
        <dbReference type="Google" id="ProtNLM"/>
    </source>
</evidence>
<dbReference type="CDD" id="cd16040">
    <property type="entry name" value="SPRY_PRY_SNTX"/>
    <property type="match status" value="1"/>
</dbReference>
<dbReference type="InterPro" id="IPR043136">
    <property type="entry name" value="B30.2/SPRY_sf"/>
</dbReference>
<dbReference type="PRINTS" id="PR01407">
    <property type="entry name" value="BUTYPHLNCDUF"/>
</dbReference>
<proteinExistence type="predicted"/>
<dbReference type="Gene3D" id="3.30.40.10">
    <property type="entry name" value="Zinc/RING finger domain, C3HC4 (zinc finger)"/>
    <property type="match status" value="1"/>
</dbReference>
<dbReference type="SUPFAM" id="SSF57850">
    <property type="entry name" value="RING/U-box"/>
    <property type="match status" value="1"/>
</dbReference>
<dbReference type="SMART" id="SM00336">
    <property type="entry name" value="BBOX"/>
    <property type="match status" value="1"/>
</dbReference>
<evidence type="ECO:0000259" key="7">
    <source>
        <dbReference type="PROSITE" id="PS50089"/>
    </source>
</evidence>
<dbReference type="SMART" id="SM00449">
    <property type="entry name" value="SPRY"/>
    <property type="match status" value="1"/>
</dbReference>
<dbReference type="PROSITE" id="PS00518">
    <property type="entry name" value="ZF_RING_1"/>
    <property type="match status" value="1"/>
</dbReference>
<feature type="domain" description="RING-type" evidence="7">
    <location>
        <begin position="31"/>
        <end position="80"/>
    </location>
</feature>
<dbReference type="InterPro" id="IPR017907">
    <property type="entry name" value="Znf_RING_CS"/>
</dbReference>
<dbReference type="GO" id="GO:0045087">
    <property type="term" value="P:innate immune response"/>
    <property type="evidence" value="ECO:0007669"/>
    <property type="project" value="UniProtKB-KW"/>
</dbReference>
<reference evidence="10" key="2">
    <citation type="submission" date="2025-09" db="UniProtKB">
        <authorList>
            <consortium name="Ensembl"/>
        </authorList>
    </citation>
    <scope>IDENTIFICATION</scope>
</reference>
<dbReference type="InterPro" id="IPR051051">
    <property type="entry name" value="E3_ubiq-ligase_TRIM/RNF"/>
</dbReference>
<dbReference type="InterPro" id="IPR000315">
    <property type="entry name" value="Znf_B-box"/>
</dbReference>
<dbReference type="PROSITE" id="PS50188">
    <property type="entry name" value="B302_SPRY"/>
    <property type="match status" value="1"/>
</dbReference>
<dbReference type="GO" id="GO:0005737">
    <property type="term" value="C:cytoplasm"/>
    <property type="evidence" value="ECO:0007669"/>
    <property type="project" value="UniProtKB-ARBA"/>
</dbReference>
<keyword evidence="1" id="KW-0399">Innate immunity</keyword>
<reference evidence="10" key="1">
    <citation type="submission" date="2025-08" db="UniProtKB">
        <authorList>
            <consortium name="Ensembl"/>
        </authorList>
    </citation>
    <scope>IDENTIFICATION</scope>
</reference>
<dbReference type="Pfam" id="PF00622">
    <property type="entry name" value="SPRY"/>
    <property type="match status" value="1"/>
</dbReference>
<feature type="domain" description="B30.2/SPRY" evidence="9">
    <location>
        <begin position="340"/>
        <end position="537"/>
    </location>
</feature>
<keyword evidence="3 6" id="KW-0863">Zinc-finger</keyword>
<dbReference type="Pfam" id="PF15227">
    <property type="entry name" value="zf-C3HC4_4"/>
    <property type="match status" value="1"/>
</dbReference>
<evidence type="ECO:0000313" key="11">
    <source>
        <dbReference type="Proteomes" id="UP000472267"/>
    </source>
</evidence>
<evidence type="ECO:0000256" key="4">
    <source>
        <dbReference type="ARBA" id="ARBA00022833"/>
    </source>
</evidence>
<dbReference type="InterPro" id="IPR058030">
    <property type="entry name" value="TRIM8/14/16/25/29/45/65_CC"/>
</dbReference>
<name>A0A672FNK6_SALFA</name>
<feature type="domain" description="B box-type" evidence="8">
    <location>
        <begin position="123"/>
        <end position="163"/>
    </location>
</feature>
<dbReference type="AlphaFoldDB" id="A0A672FNK6"/>
<dbReference type="InterPro" id="IPR013083">
    <property type="entry name" value="Znf_RING/FYVE/PHD"/>
</dbReference>
<dbReference type="Pfam" id="PF00643">
    <property type="entry name" value="zf-B_box"/>
    <property type="match status" value="1"/>
</dbReference>
<dbReference type="InParanoid" id="A0A672FNK6"/>
<dbReference type="SUPFAM" id="SSF57845">
    <property type="entry name" value="B-box zinc-binding domain"/>
    <property type="match status" value="1"/>
</dbReference>
<dbReference type="Gene3D" id="4.10.830.40">
    <property type="match status" value="1"/>
</dbReference>
<keyword evidence="4" id="KW-0862">Zinc</keyword>
<dbReference type="SMART" id="SM00589">
    <property type="entry name" value="PRY"/>
    <property type="match status" value="1"/>
</dbReference>
<dbReference type="Pfam" id="PF25600">
    <property type="entry name" value="TRIM_CC"/>
    <property type="match status" value="1"/>
</dbReference>
<dbReference type="Proteomes" id="UP000472267">
    <property type="component" value="Unassembled WGS sequence"/>
</dbReference>
<keyword evidence="11" id="KW-1185">Reference proteome</keyword>
<sequence length="537" mass="62012">MEIFYIFLLQGNKHIWNRISGQIEQTLEICCAICLDVLRDPATIPCGHSYCMDCIRLHWDKEDEKGFFAGAEDVACDYCSGRKLKAVKSCLKCLVSFCEQHLQPHHQVAALKTHKLVNPSKNIEENICPHHKEVMTIFCRSDQECICSLCFFDQHKEHEVVSAEGERMEKQKELKPSCDRIQEQIQERGEDMMILLKEIKAINLSADKAEEDSEKIFNELIHLIKEKQSDTREQIRSQQTAEVNRVKDFLLKLKDEITELKWKSTKLEQLSGNQDHNQFLRLFPLLSEISESTQLSRPKPRPLRYFDNFTTAVSSASSTLQSVFSEEWPKISQTLNEVEVLLPRAEPQTRAEFLQFFSQISLDPNSVNKQLILSDGNRRATYVSRRQTYPSHPDRFMSRSQVLSAEGLTGRHYWEVEWSDFGIYVAVAYQSISRKGDDSEFGNNDRSWALLCSYGDYQFFHDKTCQSFLSPWTSRVGVYLDHQEGILSFYRVSVSTPECTMTLLHRVQTTFSEPLHAGLRAYYFQGSGSTAELCQLN</sequence>
<dbReference type="PROSITE" id="PS50089">
    <property type="entry name" value="ZF_RING_2"/>
    <property type="match status" value="1"/>
</dbReference>
<evidence type="ECO:0000259" key="9">
    <source>
        <dbReference type="PROSITE" id="PS50188"/>
    </source>
</evidence>
<protein>
    <recommendedName>
        <fullName evidence="12">Tripartite motif-containing protein 16-like</fullName>
    </recommendedName>
</protein>
<organism evidence="10 11">
    <name type="scientific">Salarias fasciatus</name>
    <name type="common">Jewelled blenny</name>
    <name type="synonym">Blennius fasciatus</name>
    <dbReference type="NCBI Taxonomy" id="181472"/>
    <lineage>
        <taxon>Eukaryota</taxon>
        <taxon>Metazoa</taxon>
        <taxon>Chordata</taxon>
        <taxon>Craniata</taxon>
        <taxon>Vertebrata</taxon>
        <taxon>Euteleostomi</taxon>
        <taxon>Actinopterygii</taxon>
        <taxon>Neopterygii</taxon>
        <taxon>Teleostei</taxon>
        <taxon>Neoteleostei</taxon>
        <taxon>Acanthomorphata</taxon>
        <taxon>Ovalentaria</taxon>
        <taxon>Blenniimorphae</taxon>
        <taxon>Blenniiformes</taxon>
        <taxon>Blennioidei</taxon>
        <taxon>Blenniidae</taxon>
        <taxon>Salariinae</taxon>
        <taxon>Salarias</taxon>
    </lineage>
</organism>
<gene>
    <name evidence="10" type="primary">LOC115382397</name>
</gene>
<evidence type="ECO:0000256" key="3">
    <source>
        <dbReference type="ARBA" id="ARBA00022771"/>
    </source>
</evidence>
<dbReference type="OMA" id="KNCYRFT"/>
<dbReference type="InterPro" id="IPR003877">
    <property type="entry name" value="SPRY_dom"/>
</dbReference>
<dbReference type="Gene3D" id="3.30.160.60">
    <property type="entry name" value="Classic Zinc Finger"/>
    <property type="match status" value="1"/>
</dbReference>
<dbReference type="SUPFAM" id="SSF49899">
    <property type="entry name" value="Concanavalin A-like lectins/glucanases"/>
    <property type="match status" value="1"/>
</dbReference>
<dbReference type="InterPro" id="IPR003879">
    <property type="entry name" value="Butyrophylin_SPRY"/>
</dbReference>
<dbReference type="SMART" id="SM00184">
    <property type="entry name" value="RING"/>
    <property type="match status" value="1"/>
</dbReference>
<dbReference type="GO" id="GO:0008270">
    <property type="term" value="F:zinc ion binding"/>
    <property type="evidence" value="ECO:0007669"/>
    <property type="project" value="UniProtKB-KW"/>
</dbReference>
<dbReference type="InterPro" id="IPR001841">
    <property type="entry name" value="Znf_RING"/>
</dbReference>
<accession>A0A672FNK6</accession>
<dbReference type="PANTHER" id="PTHR25465">
    <property type="entry name" value="B-BOX DOMAIN CONTAINING"/>
    <property type="match status" value="1"/>
</dbReference>
<evidence type="ECO:0000256" key="2">
    <source>
        <dbReference type="ARBA" id="ARBA00022723"/>
    </source>
</evidence>